<keyword evidence="4 6" id="KW-1133">Transmembrane helix</keyword>
<evidence type="ECO:0000313" key="8">
    <source>
        <dbReference type="Proteomes" id="UP000199397"/>
    </source>
</evidence>
<evidence type="ECO:0000256" key="5">
    <source>
        <dbReference type="ARBA" id="ARBA00023136"/>
    </source>
</evidence>
<protein>
    <submittedName>
        <fullName evidence="7">Membrane protein involved in the export of O-antigen and teichoic acid</fullName>
    </submittedName>
</protein>
<dbReference type="OrthoDB" id="5620771at2"/>
<dbReference type="PANTHER" id="PTHR30250:SF11">
    <property type="entry name" value="O-ANTIGEN TRANSPORTER-RELATED"/>
    <property type="match status" value="1"/>
</dbReference>
<comment type="subcellular location">
    <subcellularLocation>
        <location evidence="1">Cell membrane</location>
        <topology evidence="1">Multi-pass membrane protein</topology>
    </subcellularLocation>
</comment>
<keyword evidence="8" id="KW-1185">Reference proteome</keyword>
<sequence length="426" mass="47600">MSKRNSLLHTSLITTSSRFLGVGLNYAVILILTNTLSTDESGMVLLLMVLIPAAALFSRLGVEQWLVRDVARLPETDTRLQAAYLRDAYKLVLCSSGAFIVLWFLCVPVIQHRLFDDAIHALPLWLAAVGILLFNVVMINAAFLKAVHYTSASMLVQNSLPAVTFLILIGLFWQLLTVNQTHLLLYSGSLLLAGLLSFWWLRPWWQDLLVRHNSRWSMREVWQQSLPLAPVSILAFLMLWTDTLLTGWMLNNHDVALYSVAARLSFVSLFFLGAMDATIYPRLLRIHQQQPEQAKCFFWQATALVAGILGGVTLVLLLLSDVLLALFKPDYLQASNVLSILLLAQLVRALSLTFSFMFIIKEQVWYLNTLLGTALMVDIVSNLLLIPLYGIAGAATATLLANSVLTGGVILLFFKNRLLSEHGQLY</sequence>
<feature type="transmembrane region" description="Helical" evidence="6">
    <location>
        <begin position="255"/>
        <end position="275"/>
    </location>
</feature>
<feature type="transmembrane region" description="Helical" evidence="6">
    <location>
        <begin position="155"/>
        <end position="176"/>
    </location>
</feature>
<name>A0A1H4C807_9GAMM</name>
<organism evidence="7 8">
    <name type="scientific">Thiothrix caldifontis</name>
    <dbReference type="NCBI Taxonomy" id="525918"/>
    <lineage>
        <taxon>Bacteria</taxon>
        <taxon>Pseudomonadati</taxon>
        <taxon>Pseudomonadota</taxon>
        <taxon>Gammaproteobacteria</taxon>
        <taxon>Thiotrichales</taxon>
        <taxon>Thiotrichaceae</taxon>
        <taxon>Thiothrix</taxon>
    </lineage>
</organism>
<dbReference type="InterPro" id="IPR002797">
    <property type="entry name" value="Polysacc_synth"/>
</dbReference>
<dbReference type="Proteomes" id="UP000199397">
    <property type="component" value="Unassembled WGS sequence"/>
</dbReference>
<dbReference type="PANTHER" id="PTHR30250">
    <property type="entry name" value="PST FAMILY PREDICTED COLANIC ACID TRANSPORTER"/>
    <property type="match status" value="1"/>
</dbReference>
<dbReference type="EMBL" id="FNQP01000009">
    <property type="protein sequence ID" value="SEA56498.1"/>
    <property type="molecule type" value="Genomic_DNA"/>
</dbReference>
<accession>A0A1H4C807</accession>
<feature type="transmembrane region" description="Helical" evidence="6">
    <location>
        <begin position="338"/>
        <end position="358"/>
    </location>
</feature>
<reference evidence="7 8" key="1">
    <citation type="submission" date="2016-10" db="EMBL/GenBank/DDBJ databases">
        <authorList>
            <person name="de Groot N.N."/>
        </authorList>
    </citation>
    <scope>NUCLEOTIDE SEQUENCE [LARGE SCALE GENOMIC DNA]</scope>
    <source>
        <strain evidence="7 8">DSM 21228</strain>
    </source>
</reference>
<feature type="transmembrane region" description="Helical" evidence="6">
    <location>
        <begin position="221"/>
        <end position="240"/>
    </location>
</feature>
<evidence type="ECO:0000256" key="3">
    <source>
        <dbReference type="ARBA" id="ARBA00022692"/>
    </source>
</evidence>
<keyword evidence="5 6" id="KW-0472">Membrane</keyword>
<feature type="transmembrane region" description="Helical" evidence="6">
    <location>
        <begin position="44"/>
        <end position="62"/>
    </location>
</feature>
<keyword evidence="3 6" id="KW-0812">Transmembrane</keyword>
<gene>
    <name evidence="7" type="ORF">SAMN05660964_01900</name>
</gene>
<dbReference type="RefSeq" id="WP_093067892.1">
    <property type="nucleotide sequence ID" value="NZ_FNQP01000009.1"/>
</dbReference>
<evidence type="ECO:0000256" key="1">
    <source>
        <dbReference type="ARBA" id="ARBA00004651"/>
    </source>
</evidence>
<dbReference type="Pfam" id="PF01943">
    <property type="entry name" value="Polysacc_synt"/>
    <property type="match status" value="1"/>
</dbReference>
<feature type="transmembrane region" description="Helical" evidence="6">
    <location>
        <begin position="122"/>
        <end position="143"/>
    </location>
</feature>
<feature type="transmembrane region" description="Helical" evidence="6">
    <location>
        <begin position="391"/>
        <end position="414"/>
    </location>
</feature>
<dbReference type="STRING" id="525918.SAMN05660964_01900"/>
<keyword evidence="2" id="KW-1003">Cell membrane</keyword>
<feature type="transmembrane region" description="Helical" evidence="6">
    <location>
        <begin position="296"/>
        <end position="318"/>
    </location>
</feature>
<evidence type="ECO:0000256" key="6">
    <source>
        <dbReference type="SAM" id="Phobius"/>
    </source>
</evidence>
<feature type="transmembrane region" description="Helical" evidence="6">
    <location>
        <begin position="88"/>
        <end position="110"/>
    </location>
</feature>
<evidence type="ECO:0000313" key="7">
    <source>
        <dbReference type="EMBL" id="SEA56498.1"/>
    </source>
</evidence>
<evidence type="ECO:0000256" key="2">
    <source>
        <dbReference type="ARBA" id="ARBA00022475"/>
    </source>
</evidence>
<feature type="transmembrane region" description="Helical" evidence="6">
    <location>
        <begin position="182"/>
        <end position="201"/>
    </location>
</feature>
<dbReference type="InterPro" id="IPR050833">
    <property type="entry name" value="Poly_Biosynth_Transport"/>
</dbReference>
<feature type="transmembrane region" description="Helical" evidence="6">
    <location>
        <begin position="365"/>
        <end position="385"/>
    </location>
</feature>
<dbReference type="AlphaFoldDB" id="A0A1H4C807"/>
<evidence type="ECO:0000256" key="4">
    <source>
        <dbReference type="ARBA" id="ARBA00022989"/>
    </source>
</evidence>
<feature type="transmembrane region" description="Helical" evidence="6">
    <location>
        <begin position="12"/>
        <end position="32"/>
    </location>
</feature>
<dbReference type="GO" id="GO:0005886">
    <property type="term" value="C:plasma membrane"/>
    <property type="evidence" value="ECO:0007669"/>
    <property type="project" value="UniProtKB-SubCell"/>
</dbReference>
<proteinExistence type="predicted"/>